<dbReference type="Proteomes" id="UP000239322">
    <property type="component" value="Unassembled WGS sequence"/>
</dbReference>
<dbReference type="GO" id="GO:0046677">
    <property type="term" value="P:response to antibiotic"/>
    <property type="evidence" value="ECO:0007669"/>
    <property type="project" value="UniProtKB-KW"/>
</dbReference>
<dbReference type="InterPro" id="IPR036259">
    <property type="entry name" value="MFS_trans_sf"/>
</dbReference>
<keyword evidence="2" id="KW-0813">Transport</keyword>
<keyword evidence="5 7" id="KW-0472">Membrane</keyword>
<evidence type="ECO:0000256" key="6">
    <source>
        <dbReference type="ARBA" id="ARBA00023251"/>
    </source>
</evidence>
<dbReference type="GO" id="GO:0022857">
    <property type="term" value="F:transmembrane transporter activity"/>
    <property type="evidence" value="ECO:0007669"/>
    <property type="project" value="InterPro"/>
</dbReference>
<evidence type="ECO:0000256" key="2">
    <source>
        <dbReference type="ARBA" id="ARBA00022448"/>
    </source>
</evidence>
<dbReference type="PANTHER" id="PTHR42718">
    <property type="entry name" value="MAJOR FACILITATOR SUPERFAMILY MULTIDRUG TRANSPORTER MFSC"/>
    <property type="match status" value="1"/>
</dbReference>
<keyword evidence="10" id="KW-1185">Reference proteome</keyword>
<feature type="transmembrane region" description="Helical" evidence="7">
    <location>
        <begin position="408"/>
        <end position="426"/>
    </location>
</feature>
<dbReference type="Gene3D" id="1.20.1250.20">
    <property type="entry name" value="MFS general substrate transporter like domains"/>
    <property type="match status" value="1"/>
</dbReference>
<dbReference type="GO" id="GO:0005886">
    <property type="term" value="C:plasma membrane"/>
    <property type="evidence" value="ECO:0007669"/>
    <property type="project" value="UniProtKB-SubCell"/>
</dbReference>
<dbReference type="Pfam" id="PF07690">
    <property type="entry name" value="MFS_1"/>
    <property type="match status" value="1"/>
</dbReference>
<dbReference type="RefSeq" id="WP_105867175.1">
    <property type="nucleotide sequence ID" value="NZ_PVLV01000034.1"/>
</dbReference>
<evidence type="ECO:0000313" key="10">
    <source>
        <dbReference type="Proteomes" id="UP000239322"/>
    </source>
</evidence>
<evidence type="ECO:0000256" key="1">
    <source>
        <dbReference type="ARBA" id="ARBA00004651"/>
    </source>
</evidence>
<dbReference type="OrthoDB" id="7375466at2"/>
<comment type="caution">
    <text evidence="9">The sequence shown here is derived from an EMBL/GenBank/DDBJ whole genome shotgun (WGS) entry which is preliminary data.</text>
</comment>
<dbReference type="PROSITE" id="PS50850">
    <property type="entry name" value="MFS"/>
    <property type="match status" value="1"/>
</dbReference>
<name>A0A2S9Q2C9_9ACTN</name>
<feature type="transmembrane region" description="Helical" evidence="7">
    <location>
        <begin position="138"/>
        <end position="160"/>
    </location>
</feature>
<dbReference type="EMBL" id="PVLV01000034">
    <property type="protein sequence ID" value="PRH80777.1"/>
    <property type="molecule type" value="Genomic_DNA"/>
</dbReference>
<dbReference type="CDD" id="cd17321">
    <property type="entry name" value="MFS_MMR_MDR_like"/>
    <property type="match status" value="1"/>
</dbReference>
<feature type="transmembrane region" description="Helical" evidence="7">
    <location>
        <begin position="336"/>
        <end position="356"/>
    </location>
</feature>
<sequence>MGKTIASITPRWWVVVVASGALALGYVDQEAVAVALPSIQRDLHMSSTELQLIVNAYLIALASCIALAGRAGDVFGHLRIFRWGIVLFLLASVVCGMSGSILVIVLGRLVQGVGAAMMVPNATAAVIGAFEPKQRGRALAISVSIAMIFLLLGPLIGGLLTSLISWRAVFLVNPFLGLGLLVLMRWAVPAESWPPPTAPRGRIDWVAMPLIVVGLGSLTLGVMQTRQWGWLSPGVLGLLATAVVCLAGTVAWERRQTVPLLELGLLSLPLFSTEVLVVSAIRFGVSGFTILSAIWVQDVLGFSAIATGLAQLPFVLTVLPVTLYAGVLFDRVGARLPVVVGTAAVATSMLWMAAVLDRLSYPQLIAPYALLGFGLGLAVSPAITDLLNAAPETARGQASGLVQTSREVGAALGITVMGTIVSHGQAHGIRQLVGADASPDRVVEVERNIGAAVADPASGRIPSDLLPALQHTVTDAIATAYAVGGALASLGALLFLWRSWALARADTSSIGHPGSKKK</sequence>
<evidence type="ECO:0000256" key="7">
    <source>
        <dbReference type="SAM" id="Phobius"/>
    </source>
</evidence>
<keyword evidence="6" id="KW-0046">Antibiotic resistance</keyword>
<evidence type="ECO:0000256" key="4">
    <source>
        <dbReference type="ARBA" id="ARBA00022989"/>
    </source>
</evidence>
<feature type="transmembrane region" description="Helical" evidence="7">
    <location>
        <begin position="53"/>
        <end position="71"/>
    </location>
</feature>
<dbReference type="Gene3D" id="1.20.1720.10">
    <property type="entry name" value="Multidrug resistance protein D"/>
    <property type="match status" value="1"/>
</dbReference>
<keyword evidence="3 7" id="KW-0812">Transmembrane</keyword>
<dbReference type="AlphaFoldDB" id="A0A2S9Q2C9"/>
<reference evidence="9 10" key="1">
    <citation type="submission" date="2018-03" db="EMBL/GenBank/DDBJ databases">
        <title>Novel Streptomyces sp. from soil.</title>
        <authorList>
            <person name="Tan G.Y.A."/>
            <person name="Lee Z.Y."/>
        </authorList>
    </citation>
    <scope>NUCLEOTIDE SEQUENCE [LARGE SCALE GENOMIC DNA]</scope>
    <source>
        <strain evidence="9 10">ST5x</strain>
    </source>
</reference>
<dbReference type="SUPFAM" id="SSF103473">
    <property type="entry name" value="MFS general substrate transporter"/>
    <property type="match status" value="1"/>
</dbReference>
<accession>A0A2S9Q2C9</accession>
<protein>
    <submittedName>
        <fullName evidence="9">MFS transporter</fullName>
    </submittedName>
</protein>
<dbReference type="InterPro" id="IPR020846">
    <property type="entry name" value="MFS_dom"/>
</dbReference>
<evidence type="ECO:0000313" key="9">
    <source>
        <dbReference type="EMBL" id="PRH80777.1"/>
    </source>
</evidence>
<feature type="transmembrane region" description="Helical" evidence="7">
    <location>
        <begin position="230"/>
        <end position="251"/>
    </location>
</feature>
<feature type="transmembrane region" description="Helical" evidence="7">
    <location>
        <begin position="83"/>
        <end position="106"/>
    </location>
</feature>
<comment type="subcellular location">
    <subcellularLocation>
        <location evidence="1">Cell membrane</location>
        <topology evidence="1">Multi-pass membrane protein</topology>
    </subcellularLocation>
</comment>
<feature type="transmembrane region" description="Helical" evidence="7">
    <location>
        <begin position="368"/>
        <end position="387"/>
    </location>
</feature>
<evidence type="ECO:0000259" key="8">
    <source>
        <dbReference type="PROSITE" id="PS50850"/>
    </source>
</evidence>
<feature type="transmembrane region" description="Helical" evidence="7">
    <location>
        <begin position="166"/>
        <end position="184"/>
    </location>
</feature>
<feature type="domain" description="Major facilitator superfamily (MFS) profile" evidence="8">
    <location>
        <begin position="14"/>
        <end position="503"/>
    </location>
</feature>
<gene>
    <name evidence="9" type="ORF">C6N75_02490</name>
</gene>
<keyword evidence="4 7" id="KW-1133">Transmembrane helix</keyword>
<dbReference type="InterPro" id="IPR011701">
    <property type="entry name" value="MFS"/>
</dbReference>
<feature type="transmembrane region" description="Helical" evidence="7">
    <location>
        <begin position="302"/>
        <end position="329"/>
    </location>
</feature>
<feature type="transmembrane region" description="Helical" evidence="7">
    <location>
        <begin position="476"/>
        <end position="497"/>
    </location>
</feature>
<dbReference type="PANTHER" id="PTHR42718:SF9">
    <property type="entry name" value="MAJOR FACILITATOR SUPERFAMILY MULTIDRUG TRANSPORTER MFSC"/>
    <property type="match status" value="1"/>
</dbReference>
<evidence type="ECO:0000256" key="5">
    <source>
        <dbReference type="ARBA" id="ARBA00023136"/>
    </source>
</evidence>
<feature type="transmembrane region" description="Helical" evidence="7">
    <location>
        <begin position="205"/>
        <end position="224"/>
    </location>
</feature>
<organism evidence="9 10">
    <name type="scientific">Streptomyces solincola</name>
    <dbReference type="NCBI Taxonomy" id="2100817"/>
    <lineage>
        <taxon>Bacteria</taxon>
        <taxon>Bacillati</taxon>
        <taxon>Actinomycetota</taxon>
        <taxon>Actinomycetes</taxon>
        <taxon>Kitasatosporales</taxon>
        <taxon>Streptomycetaceae</taxon>
        <taxon>Streptomyces</taxon>
    </lineage>
</organism>
<proteinExistence type="predicted"/>
<evidence type="ECO:0000256" key="3">
    <source>
        <dbReference type="ARBA" id="ARBA00022692"/>
    </source>
</evidence>